<sequence length="50" mass="5671">MLYLDAARHAGTTTLQQLADALTARGVRTPRGGKRWRPWQVRRVINRTPG</sequence>
<dbReference type="AlphaFoldDB" id="A0A9X0UKN0"/>
<accession>A0A9X0UKN0</accession>
<organism evidence="1 2">
    <name type="scientific">Siccirubricoccus deserti</name>
    <dbReference type="NCBI Taxonomy" id="2013562"/>
    <lineage>
        <taxon>Bacteria</taxon>
        <taxon>Pseudomonadati</taxon>
        <taxon>Pseudomonadota</taxon>
        <taxon>Alphaproteobacteria</taxon>
        <taxon>Acetobacterales</taxon>
        <taxon>Roseomonadaceae</taxon>
        <taxon>Siccirubricoccus</taxon>
    </lineage>
</organism>
<comment type="caution">
    <text evidence="1">The sequence shown here is derived from an EMBL/GenBank/DDBJ whole genome shotgun (WGS) entry which is preliminary data.</text>
</comment>
<gene>
    <name evidence="1" type="ORF">H7965_29630</name>
</gene>
<dbReference type="EMBL" id="JACOMF010000187">
    <property type="protein sequence ID" value="MBC4019360.1"/>
    <property type="molecule type" value="Genomic_DNA"/>
</dbReference>
<protein>
    <submittedName>
        <fullName evidence="1">Recombinase family protein</fullName>
    </submittedName>
</protein>
<evidence type="ECO:0000313" key="2">
    <source>
        <dbReference type="Proteomes" id="UP000600101"/>
    </source>
</evidence>
<keyword evidence="2" id="KW-1185">Reference proteome</keyword>
<dbReference type="RefSeq" id="WP_186774061.1">
    <property type="nucleotide sequence ID" value="NZ_JACOMF010000187.1"/>
</dbReference>
<reference evidence="1" key="1">
    <citation type="submission" date="2020-08" db="EMBL/GenBank/DDBJ databases">
        <authorList>
            <person name="Hu Y."/>
            <person name="Nguyen S.V."/>
            <person name="Li F."/>
            <person name="Fanning S."/>
        </authorList>
    </citation>
    <scope>NUCLEOTIDE SEQUENCE</scope>
    <source>
        <strain evidence="1">SYSU D8009</strain>
    </source>
</reference>
<proteinExistence type="predicted"/>
<name>A0A9X0UKN0_9PROT</name>
<dbReference type="Proteomes" id="UP000600101">
    <property type="component" value="Unassembled WGS sequence"/>
</dbReference>
<evidence type="ECO:0000313" key="1">
    <source>
        <dbReference type="EMBL" id="MBC4019360.1"/>
    </source>
</evidence>